<dbReference type="RefSeq" id="WP_079683107.1">
    <property type="nucleotide sequence ID" value="NZ_FUYQ01000009.1"/>
</dbReference>
<evidence type="ECO:0000313" key="1">
    <source>
        <dbReference type="EMBL" id="SKB51599.1"/>
    </source>
</evidence>
<proteinExistence type="predicted"/>
<gene>
    <name evidence="1" type="ORF">SAMN05660349_01524</name>
</gene>
<dbReference type="InterPro" id="IPR021352">
    <property type="entry name" value="DUF2971"/>
</dbReference>
<evidence type="ECO:0008006" key="3">
    <source>
        <dbReference type="Google" id="ProtNLM"/>
    </source>
</evidence>
<evidence type="ECO:0000313" key="2">
    <source>
        <dbReference type="Proteomes" id="UP000190852"/>
    </source>
</evidence>
<dbReference type="EMBL" id="FUYQ01000009">
    <property type="protein sequence ID" value="SKB51599.1"/>
    <property type="molecule type" value="Genomic_DNA"/>
</dbReference>
<dbReference type="Proteomes" id="UP000190852">
    <property type="component" value="Unassembled WGS sequence"/>
</dbReference>
<accession>A0A1T5BWW1</accession>
<dbReference type="AlphaFoldDB" id="A0A1T5BWW1"/>
<protein>
    <recommendedName>
        <fullName evidence="3">DUF2971 domain-containing protein</fullName>
    </recommendedName>
</protein>
<dbReference type="Pfam" id="PF11185">
    <property type="entry name" value="DUF2971"/>
    <property type="match status" value="1"/>
</dbReference>
<keyword evidence="2" id="KW-1185">Reference proteome</keyword>
<name>A0A1T5BWW1_9BACT</name>
<reference evidence="2" key="1">
    <citation type="submission" date="2017-02" db="EMBL/GenBank/DDBJ databases">
        <authorList>
            <person name="Varghese N."/>
            <person name="Submissions S."/>
        </authorList>
    </citation>
    <scope>NUCLEOTIDE SEQUENCE [LARGE SCALE GENOMIC DNA]</scope>
    <source>
        <strain evidence="2">DSM 24967</strain>
    </source>
</reference>
<organism evidence="1 2">
    <name type="scientific">Parabacteroides chartae</name>
    <dbReference type="NCBI Taxonomy" id="1037355"/>
    <lineage>
        <taxon>Bacteria</taxon>
        <taxon>Pseudomonadati</taxon>
        <taxon>Bacteroidota</taxon>
        <taxon>Bacteroidia</taxon>
        <taxon>Bacteroidales</taxon>
        <taxon>Tannerellaceae</taxon>
        <taxon>Parabacteroides</taxon>
    </lineage>
</organism>
<sequence>MELYHYMTLESFFKMLSGAGESGFLGMELSNYMYSKDASGEPYGLSILRKAIGMYELNHQIPAESSKVEVPFFRNDRRMLVGPEQEMYIYPLTECQDSMPWWKAAGKSAVQVAIGLDYKALVEYCMNNNKFLLKCKYDDAAVMDVFVKQFESEYDTFDFDEEHSRFSVRTKFFSMMYNACLELKDPALSDEKEWRIASFVSPQEADYVFKNGLIEPIEILKLPSSVLKSICIRANEHFELIISGILGLLEKEGFDPELIEIRKSALQ</sequence>